<dbReference type="InterPro" id="IPR023170">
    <property type="entry name" value="HhH_base_excis_C"/>
</dbReference>
<dbReference type="SUPFAM" id="SSF48150">
    <property type="entry name" value="DNA-glycosylase"/>
    <property type="match status" value="1"/>
</dbReference>
<name>A0ABW3TIE2_9RHOB</name>
<evidence type="ECO:0000256" key="14">
    <source>
        <dbReference type="RuleBase" id="RU365096"/>
    </source>
</evidence>
<evidence type="ECO:0000256" key="4">
    <source>
        <dbReference type="ARBA" id="ARBA00012045"/>
    </source>
</evidence>
<keyword evidence="9 16" id="KW-0378">Hydrolase</keyword>
<keyword evidence="10 14" id="KW-0408">Iron</keyword>
<evidence type="ECO:0000256" key="5">
    <source>
        <dbReference type="ARBA" id="ARBA00022023"/>
    </source>
</evidence>
<keyword evidence="17" id="KW-1185">Reference proteome</keyword>
<keyword evidence="8 14" id="KW-0227">DNA damage</keyword>
<evidence type="ECO:0000256" key="1">
    <source>
        <dbReference type="ARBA" id="ARBA00000843"/>
    </source>
</evidence>
<dbReference type="InterPro" id="IPR011257">
    <property type="entry name" value="DNA_glycosylase"/>
</dbReference>
<evidence type="ECO:0000256" key="9">
    <source>
        <dbReference type="ARBA" id="ARBA00022801"/>
    </source>
</evidence>
<dbReference type="CDD" id="cd03431">
    <property type="entry name" value="NUDIX_DNA_Glycosylase_C-MutY"/>
    <property type="match status" value="1"/>
</dbReference>
<evidence type="ECO:0000256" key="6">
    <source>
        <dbReference type="ARBA" id="ARBA00022485"/>
    </source>
</evidence>
<evidence type="ECO:0000256" key="8">
    <source>
        <dbReference type="ARBA" id="ARBA00022763"/>
    </source>
</evidence>
<evidence type="ECO:0000256" key="2">
    <source>
        <dbReference type="ARBA" id="ARBA00002933"/>
    </source>
</evidence>
<comment type="cofactor">
    <cofactor evidence="14">
        <name>[4Fe-4S] cluster</name>
        <dbReference type="ChEBI" id="CHEBI:49883"/>
    </cofactor>
    <text evidence="14">Binds 1 [4Fe-4S] cluster.</text>
</comment>
<evidence type="ECO:0000256" key="11">
    <source>
        <dbReference type="ARBA" id="ARBA00023014"/>
    </source>
</evidence>
<dbReference type="InterPro" id="IPR004036">
    <property type="entry name" value="Endonuclease-III-like_CS2"/>
</dbReference>
<keyword evidence="13 14" id="KW-0326">Glycosidase</keyword>
<organism evidence="16 17">
    <name type="scientific">Seohaeicola saemankumensis</name>
    <dbReference type="NCBI Taxonomy" id="481181"/>
    <lineage>
        <taxon>Bacteria</taxon>
        <taxon>Pseudomonadati</taxon>
        <taxon>Pseudomonadota</taxon>
        <taxon>Alphaproteobacteria</taxon>
        <taxon>Rhodobacterales</taxon>
        <taxon>Roseobacteraceae</taxon>
        <taxon>Seohaeicola</taxon>
    </lineage>
</organism>
<evidence type="ECO:0000256" key="3">
    <source>
        <dbReference type="ARBA" id="ARBA00008343"/>
    </source>
</evidence>
<dbReference type="GO" id="GO:0016798">
    <property type="term" value="F:hydrolase activity, acting on glycosyl bonds"/>
    <property type="evidence" value="ECO:0007669"/>
    <property type="project" value="UniProtKB-KW"/>
</dbReference>
<evidence type="ECO:0000313" key="16">
    <source>
        <dbReference type="EMBL" id="MFD1196671.1"/>
    </source>
</evidence>
<dbReference type="EC" id="3.2.2.31" evidence="4 14"/>
<sequence>MRDASQPGNRTQALPASLLEWYDRHARALPWRVPPEDSRAGARPDPYRVWLSEVMLQQTTVAAVKDYFHRFTTRWPGVADLAAAEDGDVMGEWAGLGYYARARNLLKCARTVVADHGGVFPDTREGLLTLPGIGPYTASAIAAIAFGRAETVVDGNVERVMARLHDIHTPLPAAKPELTAAAARSTPADRPGDYAQAVMDLGATICTPRNPACGICPWRAPCQARARGTATDLPRKTPKKAQPVRRGIAYVARRADGAWLLERRPDRGLLGGMLGWPGSDWIEGAPPEAPPVAADWTVLGAEARHTFTHFHLLLEIRIATLPHESRPERGEFLDVAAFRPSDLPTVMRKVFDLARPSFDAVM</sequence>
<protein>
    <recommendedName>
        <fullName evidence="5 14">Adenine DNA glycosylase</fullName>
        <ecNumber evidence="4 14">3.2.2.31</ecNumber>
    </recommendedName>
</protein>
<proteinExistence type="inferred from homology"/>
<keyword evidence="6" id="KW-0004">4Fe-4S</keyword>
<evidence type="ECO:0000256" key="12">
    <source>
        <dbReference type="ARBA" id="ARBA00023204"/>
    </source>
</evidence>
<dbReference type="SMART" id="SM00478">
    <property type="entry name" value="ENDO3c"/>
    <property type="match status" value="1"/>
</dbReference>
<evidence type="ECO:0000256" key="10">
    <source>
        <dbReference type="ARBA" id="ARBA00023004"/>
    </source>
</evidence>
<dbReference type="InterPro" id="IPR003651">
    <property type="entry name" value="Endonuclease3_FeS-loop_motif"/>
</dbReference>
<dbReference type="Proteomes" id="UP001597151">
    <property type="component" value="Unassembled WGS sequence"/>
</dbReference>
<dbReference type="CDD" id="cd00056">
    <property type="entry name" value="ENDO3c"/>
    <property type="match status" value="1"/>
</dbReference>
<evidence type="ECO:0000313" key="17">
    <source>
        <dbReference type="Proteomes" id="UP001597151"/>
    </source>
</evidence>
<dbReference type="InterPro" id="IPR004035">
    <property type="entry name" value="Endouclease-III_FeS-bd_BS"/>
</dbReference>
<dbReference type="PANTHER" id="PTHR42944:SF1">
    <property type="entry name" value="ADENINE DNA GLYCOSYLASE"/>
    <property type="match status" value="1"/>
</dbReference>
<dbReference type="EMBL" id="JBHTKR010000011">
    <property type="protein sequence ID" value="MFD1196671.1"/>
    <property type="molecule type" value="Genomic_DNA"/>
</dbReference>
<comment type="similarity">
    <text evidence="3 14">Belongs to the Nth/MutY family.</text>
</comment>
<dbReference type="Gene3D" id="3.90.79.10">
    <property type="entry name" value="Nucleoside Triphosphate Pyrophosphohydrolase"/>
    <property type="match status" value="1"/>
</dbReference>
<keyword evidence="12" id="KW-0234">DNA repair</keyword>
<feature type="domain" description="HhH-GPD" evidence="15">
    <location>
        <begin position="55"/>
        <end position="204"/>
    </location>
</feature>
<keyword evidence="11" id="KW-0411">Iron-sulfur</keyword>
<dbReference type="Pfam" id="PF00730">
    <property type="entry name" value="HhH-GPD"/>
    <property type="match status" value="1"/>
</dbReference>
<keyword evidence="7" id="KW-0479">Metal-binding</keyword>
<reference evidence="17" key="1">
    <citation type="journal article" date="2019" name="Int. J. Syst. Evol. Microbiol.">
        <title>The Global Catalogue of Microorganisms (GCM) 10K type strain sequencing project: providing services to taxonomists for standard genome sequencing and annotation.</title>
        <authorList>
            <consortium name="The Broad Institute Genomics Platform"/>
            <consortium name="The Broad Institute Genome Sequencing Center for Infectious Disease"/>
            <person name="Wu L."/>
            <person name="Ma J."/>
        </authorList>
    </citation>
    <scope>NUCLEOTIDE SEQUENCE [LARGE SCALE GENOMIC DNA]</scope>
    <source>
        <strain evidence="17">CCUG 55328</strain>
    </source>
</reference>
<dbReference type="PANTHER" id="PTHR42944">
    <property type="entry name" value="ADENINE DNA GLYCOSYLASE"/>
    <property type="match status" value="1"/>
</dbReference>
<evidence type="ECO:0000259" key="15">
    <source>
        <dbReference type="SMART" id="SM00478"/>
    </source>
</evidence>
<dbReference type="InterPro" id="IPR044298">
    <property type="entry name" value="MIG/MutY"/>
</dbReference>
<comment type="catalytic activity">
    <reaction evidence="1 14">
        <text>Hydrolyzes free adenine bases from 7,8-dihydro-8-oxoguanine:adenine mismatched double-stranded DNA, leaving an apurinic site.</text>
        <dbReference type="EC" id="3.2.2.31"/>
    </reaction>
</comment>
<dbReference type="Pfam" id="PF14815">
    <property type="entry name" value="NUDIX_4"/>
    <property type="match status" value="1"/>
</dbReference>
<dbReference type="Pfam" id="PF10576">
    <property type="entry name" value="EndIII_4Fe-2S"/>
    <property type="match status" value="1"/>
</dbReference>
<evidence type="ECO:0000256" key="13">
    <source>
        <dbReference type="ARBA" id="ARBA00023295"/>
    </source>
</evidence>
<dbReference type="PROSITE" id="PS01155">
    <property type="entry name" value="ENDONUCLEASE_III_2"/>
    <property type="match status" value="1"/>
</dbReference>
<gene>
    <name evidence="16" type="ORF">ACFQ3C_18570</name>
</gene>
<accession>A0ABW3TIE2</accession>
<dbReference type="Pfam" id="PF00633">
    <property type="entry name" value="HHH"/>
    <property type="match status" value="1"/>
</dbReference>
<dbReference type="PROSITE" id="PS00764">
    <property type="entry name" value="ENDONUCLEASE_III_1"/>
    <property type="match status" value="1"/>
</dbReference>
<dbReference type="Gene3D" id="1.10.340.30">
    <property type="entry name" value="Hypothetical protein, domain 2"/>
    <property type="match status" value="1"/>
</dbReference>
<dbReference type="InterPro" id="IPR015797">
    <property type="entry name" value="NUDIX_hydrolase-like_dom_sf"/>
</dbReference>
<dbReference type="SUPFAM" id="SSF55811">
    <property type="entry name" value="Nudix"/>
    <property type="match status" value="1"/>
</dbReference>
<dbReference type="InterPro" id="IPR000445">
    <property type="entry name" value="HhH_motif"/>
</dbReference>
<dbReference type="RefSeq" id="WP_380795101.1">
    <property type="nucleotide sequence ID" value="NZ_JBHTKR010000011.1"/>
</dbReference>
<comment type="caution">
    <text evidence="16">The sequence shown here is derived from an EMBL/GenBank/DDBJ whole genome shotgun (WGS) entry which is preliminary data.</text>
</comment>
<dbReference type="InterPro" id="IPR029119">
    <property type="entry name" value="MutY_C"/>
</dbReference>
<dbReference type="InterPro" id="IPR003265">
    <property type="entry name" value="HhH-GPD_domain"/>
</dbReference>
<comment type="function">
    <text evidence="2">Adenine glycosylase active on G-A mispairs. MutY also corrects error-prone DNA synthesis past GO lesions which are due to the oxidatively damaged form of guanine: 7,8-dihydro-8-oxoguanine (8-oxo-dGTP).</text>
</comment>
<dbReference type="Gene3D" id="1.10.1670.10">
    <property type="entry name" value="Helix-hairpin-Helix base-excision DNA repair enzymes (C-terminal)"/>
    <property type="match status" value="1"/>
</dbReference>
<evidence type="ECO:0000256" key="7">
    <source>
        <dbReference type="ARBA" id="ARBA00022723"/>
    </source>
</evidence>